<feature type="transmembrane region" description="Helical" evidence="1">
    <location>
        <begin position="7"/>
        <end position="24"/>
    </location>
</feature>
<evidence type="ECO:0000256" key="1">
    <source>
        <dbReference type="SAM" id="Phobius"/>
    </source>
</evidence>
<sequence length="176" mass="19750">MSSSLKAFFNVTIGFLPLILLWSIEGKIGLVLGFVCVLMLLIKGIINKNIGIMSRVLLAYFSISNIIYFYLNIDSVLQHKYLTSYIVLALTGFISIMLGKPYTMYEARSGYDKEFGKSPLFIEVNILITKIWTVIYLINVMIQLTGHNIMTVVIMNMILVIGIILSITIPGAFPEV</sequence>
<dbReference type="AlphaFoldDB" id="A0A1S8TD81"/>
<proteinExistence type="predicted"/>
<keyword evidence="1" id="KW-1133">Transmembrane helix</keyword>
<reference evidence="2 3" key="1">
    <citation type="submission" date="2016-05" db="EMBL/GenBank/DDBJ databases">
        <title>Microbial solvent formation.</title>
        <authorList>
            <person name="Poehlein A."/>
            <person name="Montoya Solano J.D."/>
            <person name="Flitsch S."/>
            <person name="Krabben P."/>
            <person name="Duerre P."/>
            <person name="Daniel R."/>
        </authorList>
    </citation>
    <scope>NUCLEOTIDE SEQUENCE [LARGE SCALE GENOMIC DNA]</scope>
    <source>
        <strain evidence="2 3">DSM 2619</strain>
    </source>
</reference>
<dbReference type="RefSeq" id="WP_077848174.1">
    <property type="nucleotide sequence ID" value="NZ_LZZM01000181.1"/>
</dbReference>
<feature type="transmembrane region" description="Helical" evidence="1">
    <location>
        <begin position="30"/>
        <end position="46"/>
    </location>
</feature>
<feature type="transmembrane region" description="Helical" evidence="1">
    <location>
        <begin position="148"/>
        <end position="173"/>
    </location>
</feature>
<feature type="transmembrane region" description="Helical" evidence="1">
    <location>
        <begin position="120"/>
        <end position="142"/>
    </location>
</feature>
<organism evidence="2 3">
    <name type="scientific">Clostridium puniceum</name>
    <dbReference type="NCBI Taxonomy" id="29367"/>
    <lineage>
        <taxon>Bacteria</taxon>
        <taxon>Bacillati</taxon>
        <taxon>Bacillota</taxon>
        <taxon>Clostridia</taxon>
        <taxon>Eubacteriales</taxon>
        <taxon>Clostridiaceae</taxon>
        <taxon>Clostridium</taxon>
    </lineage>
</organism>
<accession>A0A1S8TD81</accession>
<evidence type="ECO:0000313" key="3">
    <source>
        <dbReference type="Proteomes" id="UP000190890"/>
    </source>
</evidence>
<gene>
    <name evidence="2" type="ORF">CLPUN_31050</name>
</gene>
<dbReference type="EMBL" id="LZZM01000181">
    <property type="protein sequence ID" value="OOM75750.1"/>
    <property type="molecule type" value="Genomic_DNA"/>
</dbReference>
<feature type="transmembrane region" description="Helical" evidence="1">
    <location>
        <begin position="53"/>
        <end position="70"/>
    </location>
</feature>
<feature type="transmembrane region" description="Helical" evidence="1">
    <location>
        <begin position="82"/>
        <end position="99"/>
    </location>
</feature>
<dbReference type="STRING" id="29367.CLPUN_31050"/>
<dbReference type="OrthoDB" id="3870305at2"/>
<keyword evidence="3" id="KW-1185">Reference proteome</keyword>
<protein>
    <submittedName>
        <fullName evidence="2">Uncharacterized protein</fullName>
    </submittedName>
</protein>
<evidence type="ECO:0000313" key="2">
    <source>
        <dbReference type="EMBL" id="OOM75750.1"/>
    </source>
</evidence>
<keyword evidence="1" id="KW-0472">Membrane</keyword>
<keyword evidence="1" id="KW-0812">Transmembrane</keyword>
<name>A0A1S8TD81_9CLOT</name>
<dbReference type="Proteomes" id="UP000190890">
    <property type="component" value="Unassembled WGS sequence"/>
</dbReference>
<comment type="caution">
    <text evidence="2">The sequence shown here is derived from an EMBL/GenBank/DDBJ whole genome shotgun (WGS) entry which is preliminary data.</text>
</comment>